<feature type="chain" id="PRO_5015970881" evidence="7">
    <location>
        <begin position="26"/>
        <end position="514"/>
    </location>
</feature>
<feature type="active site" description="Nucleophile" evidence="5">
    <location>
        <position position="215"/>
    </location>
</feature>
<comment type="similarity">
    <text evidence="1">Belongs to the carbon-nitrogen hydrolase superfamily. BTD/VNN family.</text>
</comment>
<dbReference type="SUPFAM" id="SSF56317">
    <property type="entry name" value="Carbon-nitrogen hydrolase"/>
    <property type="match status" value="1"/>
</dbReference>
<sequence>MIRSHFPKYVALFALFVLSVGSTQSLDTFIAAVYEHAVILPNSTETPVSKGDAVRLMNKNIDVLEKAVKLAAKQGAHIIVTPEDGIYGWVFTRETIYPYLEDIPDPKVNWIPCRDPQRFGHAPVQERLSCLAKDNSIYIVANIGDKKPCNASDPQCPADGRYQYNTNVVFDSEGKLVARYHKYNLFAPEIQFDFPKDSEVVTFETPFGKFGIFTCFDIFSHDPAVVVVDDFQVDSVLYPVAWYNTLPLLSAVPFQSAWARAMRVNLLAANTHNTSMHMTGSGIYAPEAVKVYHYDMETESGQLMLSELKSQPRREPTYPAAVDWSAYARSAKPFSSGQSDFPGMIYFDEFTFTELKENTGNYTVCQKDLCCHLTYKMSEKRKDEVYALGAFNGLHTVEGQYYLQICTLLKCQTTDLKTCGEPVGSAFTKFEEFSLSGTFGTSYVFPQIVLSGSQLAPERYYKVSRDGRLRSQSGASLPVVVMALYGRVFEKDPPRLGQGPGKSQRSPSPVHFQD</sequence>
<dbReference type="InterPro" id="IPR043957">
    <property type="entry name" value="Vanin_C"/>
</dbReference>
<dbReference type="InterPro" id="IPR012101">
    <property type="entry name" value="Biotinidase-like_euk"/>
</dbReference>
<dbReference type="Proteomes" id="UP000248480">
    <property type="component" value="Unplaced"/>
</dbReference>
<keyword evidence="4" id="KW-0325">Glycoprotein</keyword>
<feature type="active site" description="Proton acceptor" evidence="5">
    <location>
        <position position="83"/>
    </location>
</feature>
<evidence type="ECO:0000256" key="4">
    <source>
        <dbReference type="ARBA" id="ARBA00023180"/>
    </source>
</evidence>
<evidence type="ECO:0000256" key="2">
    <source>
        <dbReference type="ARBA" id="ARBA00022729"/>
    </source>
</evidence>
<dbReference type="PANTHER" id="PTHR10609:SF4">
    <property type="entry name" value="VASCULAR NON-INFLAMMATORY MOLECULE 3"/>
    <property type="match status" value="1"/>
</dbReference>
<evidence type="ECO:0000313" key="9">
    <source>
        <dbReference type="Proteomes" id="UP000248480"/>
    </source>
</evidence>
<evidence type="ECO:0000256" key="7">
    <source>
        <dbReference type="SAM" id="SignalP"/>
    </source>
</evidence>
<dbReference type="STRING" id="127582.A0A2Y9D6Z2"/>
<dbReference type="OrthoDB" id="10250282at2759"/>
<dbReference type="PIRSF" id="PIRSF011861">
    <property type="entry name" value="Biotinidase"/>
    <property type="match status" value="1"/>
</dbReference>
<evidence type="ECO:0000256" key="3">
    <source>
        <dbReference type="ARBA" id="ARBA00022801"/>
    </source>
</evidence>
<dbReference type="KEGG" id="tmu:101351285"/>
<dbReference type="RefSeq" id="XP_004368968.1">
    <property type="nucleotide sequence ID" value="XM_004368911.2"/>
</dbReference>
<dbReference type="AlphaFoldDB" id="A0A2Y9D6Z2"/>
<dbReference type="GO" id="GO:0017159">
    <property type="term" value="F:pantetheine hydrolase activity"/>
    <property type="evidence" value="ECO:0007669"/>
    <property type="project" value="TreeGrafter"/>
</dbReference>
<gene>
    <name evidence="10" type="primary">LOC101351285</name>
</gene>
<evidence type="ECO:0000256" key="1">
    <source>
        <dbReference type="ARBA" id="ARBA00008225"/>
    </source>
</evidence>
<dbReference type="InterPro" id="IPR040154">
    <property type="entry name" value="Biotinidase/VNN"/>
</dbReference>
<feature type="signal peptide" evidence="7">
    <location>
        <begin position="1"/>
        <end position="25"/>
    </location>
</feature>
<dbReference type="InterPro" id="IPR036526">
    <property type="entry name" value="C-N_Hydrolase_sf"/>
</dbReference>
<dbReference type="InterPro" id="IPR003010">
    <property type="entry name" value="C-N_Hydrolase"/>
</dbReference>
<evidence type="ECO:0000313" key="10">
    <source>
        <dbReference type="RefSeq" id="XP_004368968.1"/>
    </source>
</evidence>
<keyword evidence="2 7" id="KW-0732">Signal</keyword>
<accession>A0A2Y9D6Z2</accession>
<dbReference type="Pfam" id="PF19018">
    <property type="entry name" value="Vanin_C"/>
    <property type="match status" value="1"/>
</dbReference>
<dbReference type="InParanoid" id="A0A2Y9D6Z2"/>
<keyword evidence="9" id="KW-1185">Reference proteome</keyword>
<feature type="region of interest" description="Disordered" evidence="6">
    <location>
        <begin position="492"/>
        <end position="514"/>
    </location>
</feature>
<dbReference type="PANTHER" id="PTHR10609">
    <property type="entry name" value="BIOTINIDASE-RELATED"/>
    <property type="match status" value="1"/>
</dbReference>
<feature type="domain" description="CN hydrolase" evidence="8">
    <location>
        <begin position="34"/>
        <end position="324"/>
    </location>
</feature>
<name>A0A2Y9D6Z2_TRIMA</name>
<evidence type="ECO:0000256" key="6">
    <source>
        <dbReference type="SAM" id="MobiDB-lite"/>
    </source>
</evidence>
<dbReference type="PROSITE" id="PS50263">
    <property type="entry name" value="CN_HYDROLASE"/>
    <property type="match status" value="1"/>
</dbReference>
<evidence type="ECO:0000259" key="8">
    <source>
        <dbReference type="PROSITE" id="PS50263"/>
    </source>
</evidence>
<organism evidence="9 10">
    <name type="scientific">Trichechus manatus latirostris</name>
    <name type="common">Florida manatee</name>
    <dbReference type="NCBI Taxonomy" id="127582"/>
    <lineage>
        <taxon>Eukaryota</taxon>
        <taxon>Metazoa</taxon>
        <taxon>Chordata</taxon>
        <taxon>Craniata</taxon>
        <taxon>Vertebrata</taxon>
        <taxon>Euteleostomi</taxon>
        <taxon>Mammalia</taxon>
        <taxon>Eutheria</taxon>
        <taxon>Afrotheria</taxon>
        <taxon>Sirenia</taxon>
        <taxon>Trichechidae</taxon>
        <taxon>Trichechus</taxon>
    </lineage>
</organism>
<dbReference type="CDD" id="cd07567">
    <property type="entry name" value="biotinidase_like"/>
    <property type="match status" value="1"/>
</dbReference>
<dbReference type="GeneID" id="101351285"/>
<feature type="active site" description="Proton donor" evidence="5">
    <location>
        <position position="182"/>
    </location>
</feature>
<protein>
    <submittedName>
        <fullName evidence="10">Vascular non-inflammatory molecule 3</fullName>
    </submittedName>
</protein>
<dbReference type="FunFam" id="3.60.110.10:FF:000001">
    <property type="entry name" value="biotinidase isoform X1"/>
    <property type="match status" value="1"/>
</dbReference>
<evidence type="ECO:0000256" key="5">
    <source>
        <dbReference type="PIRSR" id="PIRSR011861-1"/>
    </source>
</evidence>
<proteinExistence type="inferred from homology"/>
<dbReference type="GO" id="GO:0015939">
    <property type="term" value="P:pantothenate metabolic process"/>
    <property type="evidence" value="ECO:0007669"/>
    <property type="project" value="TreeGrafter"/>
</dbReference>
<reference evidence="10" key="1">
    <citation type="submission" date="2025-08" db="UniProtKB">
        <authorList>
            <consortium name="RefSeq"/>
        </authorList>
    </citation>
    <scope>IDENTIFICATION</scope>
</reference>
<dbReference type="Pfam" id="PF00795">
    <property type="entry name" value="CN_hydrolase"/>
    <property type="match status" value="1"/>
</dbReference>
<dbReference type="Gene3D" id="3.60.110.10">
    <property type="entry name" value="Carbon-nitrogen hydrolase"/>
    <property type="match status" value="1"/>
</dbReference>
<keyword evidence="3" id="KW-0378">Hydrolase</keyword>